<accession>A0AAV2MHW1</accession>
<feature type="region of interest" description="Disordered" evidence="1">
    <location>
        <begin position="1"/>
        <end position="64"/>
    </location>
</feature>
<gene>
    <name evidence="2" type="ORF">KC01_LOCUS39287</name>
</gene>
<name>A0AAV2MHW1_KNICA</name>
<proteinExistence type="predicted"/>
<evidence type="ECO:0000256" key="1">
    <source>
        <dbReference type="SAM" id="MobiDB-lite"/>
    </source>
</evidence>
<dbReference type="Proteomes" id="UP001497482">
    <property type="component" value="Chromosome 8"/>
</dbReference>
<evidence type="ECO:0000313" key="2">
    <source>
        <dbReference type="EMBL" id="CAL1613019.1"/>
    </source>
</evidence>
<dbReference type="AlphaFoldDB" id="A0AAV2MHW1"/>
<feature type="compositionally biased region" description="Low complexity" evidence="1">
    <location>
        <begin position="18"/>
        <end position="53"/>
    </location>
</feature>
<feature type="compositionally biased region" description="Polar residues" evidence="1">
    <location>
        <begin position="1"/>
        <end position="17"/>
    </location>
</feature>
<reference evidence="2 3" key="1">
    <citation type="submission" date="2024-04" db="EMBL/GenBank/DDBJ databases">
        <authorList>
            <person name="Waldvogel A.-M."/>
            <person name="Schoenle A."/>
        </authorList>
    </citation>
    <scope>NUCLEOTIDE SEQUENCE [LARGE SCALE GENOMIC DNA]</scope>
</reference>
<sequence length="118" mass="12440">MATVNPDETPSEDTQLGSASSAPSTRSASPAPSSNNPPSSPNPSSSSSRHNTPTLRKRKRTDSQRILDFLQAVGQGTEKTRGVRGEDFALFKSLRDDGGKAVASLLLCGCLGKHVVLF</sequence>
<keyword evidence="3" id="KW-1185">Reference proteome</keyword>
<evidence type="ECO:0000313" key="3">
    <source>
        <dbReference type="Proteomes" id="UP001497482"/>
    </source>
</evidence>
<protein>
    <submittedName>
        <fullName evidence="2">Uncharacterized protein</fullName>
    </submittedName>
</protein>
<dbReference type="EMBL" id="OZ035830">
    <property type="protein sequence ID" value="CAL1613019.1"/>
    <property type="molecule type" value="Genomic_DNA"/>
</dbReference>
<organism evidence="2 3">
    <name type="scientific">Knipowitschia caucasica</name>
    <name type="common">Caucasian dwarf goby</name>
    <name type="synonym">Pomatoschistus caucasicus</name>
    <dbReference type="NCBI Taxonomy" id="637954"/>
    <lineage>
        <taxon>Eukaryota</taxon>
        <taxon>Metazoa</taxon>
        <taxon>Chordata</taxon>
        <taxon>Craniata</taxon>
        <taxon>Vertebrata</taxon>
        <taxon>Euteleostomi</taxon>
        <taxon>Actinopterygii</taxon>
        <taxon>Neopterygii</taxon>
        <taxon>Teleostei</taxon>
        <taxon>Neoteleostei</taxon>
        <taxon>Acanthomorphata</taxon>
        <taxon>Gobiaria</taxon>
        <taxon>Gobiiformes</taxon>
        <taxon>Gobioidei</taxon>
        <taxon>Gobiidae</taxon>
        <taxon>Gobiinae</taxon>
        <taxon>Knipowitschia</taxon>
    </lineage>
</organism>